<evidence type="ECO:0000313" key="1">
    <source>
        <dbReference type="EMBL" id="KAK7474154.1"/>
    </source>
</evidence>
<accession>A0ABD0JGW7</accession>
<keyword evidence="2" id="KW-1185">Reference proteome</keyword>
<gene>
    <name evidence="1" type="ORF">BaRGS_00034614</name>
</gene>
<dbReference type="Proteomes" id="UP001519460">
    <property type="component" value="Unassembled WGS sequence"/>
</dbReference>
<dbReference type="AlphaFoldDB" id="A0ABD0JGW7"/>
<reference evidence="1 2" key="1">
    <citation type="journal article" date="2023" name="Sci. Data">
        <title>Genome assembly of the Korean intertidal mud-creeper Batillaria attramentaria.</title>
        <authorList>
            <person name="Patra A.K."/>
            <person name="Ho P.T."/>
            <person name="Jun S."/>
            <person name="Lee S.J."/>
            <person name="Kim Y."/>
            <person name="Won Y.J."/>
        </authorList>
    </citation>
    <scope>NUCLEOTIDE SEQUENCE [LARGE SCALE GENOMIC DNA]</scope>
    <source>
        <strain evidence="1">Wonlab-2016</strain>
    </source>
</reference>
<evidence type="ECO:0000313" key="2">
    <source>
        <dbReference type="Proteomes" id="UP001519460"/>
    </source>
</evidence>
<name>A0ABD0JGW7_9CAEN</name>
<sequence>MLSDCRDTTNSNKLRQQHPLPSALLSLGDSVSNLAENFQLATNKSRFKVQHGKVERGQKDLDLPQTHAHHRPKKSKIIIRYFKCHAKLRLTTSPVNEHKTYCLRH</sequence>
<protein>
    <submittedName>
        <fullName evidence="1">Uncharacterized protein</fullName>
    </submittedName>
</protein>
<proteinExistence type="predicted"/>
<organism evidence="1 2">
    <name type="scientific">Batillaria attramentaria</name>
    <dbReference type="NCBI Taxonomy" id="370345"/>
    <lineage>
        <taxon>Eukaryota</taxon>
        <taxon>Metazoa</taxon>
        <taxon>Spiralia</taxon>
        <taxon>Lophotrochozoa</taxon>
        <taxon>Mollusca</taxon>
        <taxon>Gastropoda</taxon>
        <taxon>Caenogastropoda</taxon>
        <taxon>Sorbeoconcha</taxon>
        <taxon>Cerithioidea</taxon>
        <taxon>Batillariidae</taxon>
        <taxon>Batillaria</taxon>
    </lineage>
</organism>
<comment type="caution">
    <text evidence="1">The sequence shown here is derived from an EMBL/GenBank/DDBJ whole genome shotgun (WGS) entry which is preliminary data.</text>
</comment>
<dbReference type="EMBL" id="JACVVK020000446">
    <property type="protein sequence ID" value="KAK7474154.1"/>
    <property type="molecule type" value="Genomic_DNA"/>
</dbReference>